<protein>
    <submittedName>
        <fullName evidence="1">Uncharacterized protein</fullName>
    </submittedName>
</protein>
<proteinExistence type="predicted"/>
<comment type="caution">
    <text evidence="1">The sequence shown here is derived from an EMBL/GenBank/DDBJ whole genome shotgun (WGS) entry which is preliminary data.</text>
</comment>
<dbReference type="EMBL" id="QGKX02001521">
    <property type="protein sequence ID" value="KAF3509817.1"/>
    <property type="molecule type" value="Genomic_DNA"/>
</dbReference>
<accession>A0A8S9P9K7</accession>
<name>A0A8S9P9K7_BRACR</name>
<dbReference type="AlphaFoldDB" id="A0A8S9P9K7"/>
<dbReference type="Proteomes" id="UP000712600">
    <property type="component" value="Unassembled WGS sequence"/>
</dbReference>
<reference evidence="1" key="1">
    <citation type="submission" date="2019-12" db="EMBL/GenBank/DDBJ databases">
        <title>Genome sequencing and annotation of Brassica cretica.</title>
        <authorList>
            <person name="Studholme D.J."/>
            <person name="Sarris P."/>
        </authorList>
    </citation>
    <scope>NUCLEOTIDE SEQUENCE</scope>
    <source>
        <strain evidence="1">PFS-109/04</strain>
        <tissue evidence="1">Leaf</tissue>
    </source>
</reference>
<evidence type="ECO:0000313" key="1">
    <source>
        <dbReference type="EMBL" id="KAF3509817.1"/>
    </source>
</evidence>
<gene>
    <name evidence="1" type="ORF">F2Q69_00008035</name>
</gene>
<sequence length="78" mass="8205">MLGLGALALGPVADGFVFVRFSSLRRMVLVDLLQGDGVALVVLLLRTPAPCTLKEYAVTLLPGGHISRLLEDGSEVSV</sequence>
<organism evidence="1 2">
    <name type="scientific">Brassica cretica</name>
    <name type="common">Mustard</name>
    <dbReference type="NCBI Taxonomy" id="69181"/>
    <lineage>
        <taxon>Eukaryota</taxon>
        <taxon>Viridiplantae</taxon>
        <taxon>Streptophyta</taxon>
        <taxon>Embryophyta</taxon>
        <taxon>Tracheophyta</taxon>
        <taxon>Spermatophyta</taxon>
        <taxon>Magnoliopsida</taxon>
        <taxon>eudicotyledons</taxon>
        <taxon>Gunneridae</taxon>
        <taxon>Pentapetalae</taxon>
        <taxon>rosids</taxon>
        <taxon>malvids</taxon>
        <taxon>Brassicales</taxon>
        <taxon>Brassicaceae</taxon>
        <taxon>Brassiceae</taxon>
        <taxon>Brassica</taxon>
    </lineage>
</organism>
<evidence type="ECO:0000313" key="2">
    <source>
        <dbReference type="Proteomes" id="UP000712600"/>
    </source>
</evidence>